<organism evidence="2">
    <name type="scientific">Oceaniferula spumae</name>
    <dbReference type="NCBI Taxonomy" id="2979115"/>
    <lineage>
        <taxon>Bacteria</taxon>
        <taxon>Pseudomonadati</taxon>
        <taxon>Verrucomicrobiota</taxon>
        <taxon>Verrucomicrobiia</taxon>
        <taxon>Verrucomicrobiales</taxon>
        <taxon>Verrucomicrobiaceae</taxon>
        <taxon>Oceaniferula</taxon>
    </lineage>
</organism>
<dbReference type="KEGG" id="osu:NT6N_26280"/>
<protein>
    <submittedName>
        <fullName evidence="2">Uncharacterized protein</fullName>
    </submittedName>
</protein>
<gene>
    <name evidence="2" type="ORF">NT6N_26280</name>
</gene>
<accession>A0AAT9FNR0</accession>
<dbReference type="AlphaFoldDB" id="A0AAT9FNR0"/>
<dbReference type="EMBL" id="AP026866">
    <property type="protein sequence ID" value="BDS07588.1"/>
    <property type="molecule type" value="Genomic_DNA"/>
</dbReference>
<sequence length="64" mass="6870">MEQVMSLKPVIYTGITAIIIMFGIKFTRGSETLVTENGKVSAATLPLDKKTAAVKYQTATFGMG</sequence>
<evidence type="ECO:0000313" key="2">
    <source>
        <dbReference type="EMBL" id="BDS07588.1"/>
    </source>
</evidence>
<keyword evidence="1" id="KW-0812">Transmembrane</keyword>
<evidence type="ECO:0000256" key="1">
    <source>
        <dbReference type="SAM" id="Phobius"/>
    </source>
</evidence>
<keyword evidence="1" id="KW-1133">Transmembrane helix</keyword>
<feature type="transmembrane region" description="Helical" evidence="1">
    <location>
        <begin position="6"/>
        <end position="24"/>
    </location>
</feature>
<name>A0AAT9FNR0_9BACT</name>
<reference evidence="2" key="1">
    <citation type="submission" date="2024-07" db="EMBL/GenBank/DDBJ databases">
        <title>Complete genome sequence of Verrucomicrobiaceae bacterium NT6N.</title>
        <authorList>
            <person name="Huang C."/>
            <person name="Takami H."/>
            <person name="Hamasaki K."/>
        </authorList>
    </citation>
    <scope>NUCLEOTIDE SEQUENCE</scope>
    <source>
        <strain evidence="2">NT6N</strain>
    </source>
</reference>
<keyword evidence="1" id="KW-0472">Membrane</keyword>
<proteinExistence type="predicted"/>